<dbReference type="EMBL" id="JAXLQG010000012">
    <property type="protein sequence ID" value="KAK5533933.1"/>
    <property type="molecule type" value="Genomic_DNA"/>
</dbReference>
<dbReference type="InterPro" id="IPR001129">
    <property type="entry name" value="Membr-assoc_MAPEG"/>
</dbReference>
<proteinExistence type="predicted"/>
<dbReference type="Gene3D" id="1.20.120.550">
    <property type="entry name" value="Membrane associated eicosanoid/glutathione metabolism-like domain"/>
    <property type="match status" value="1"/>
</dbReference>
<keyword evidence="7" id="KW-1185">Reference proteome</keyword>
<evidence type="ECO:0000256" key="1">
    <source>
        <dbReference type="ARBA" id="ARBA00004370"/>
    </source>
</evidence>
<evidence type="ECO:0000313" key="6">
    <source>
        <dbReference type="EMBL" id="KAK5533933.1"/>
    </source>
</evidence>
<dbReference type="Proteomes" id="UP001345827">
    <property type="component" value="Unassembled WGS sequence"/>
</dbReference>
<dbReference type="SUPFAM" id="SSF161084">
    <property type="entry name" value="MAPEG domain-like"/>
    <property type="match status" value="1"/>
</dbReference>
<evidence type="ECO:0000256" key="4">
    <source>
        <dbReference type="ARBA" id="ARBA00023136"/>
    </source>
</evidence>
<gene>
    <name evidence="6" type="ORF">LTR25_006913</name>
</gene>
<keyword evidence="2 5" id="KW-0812">Transmembrane</keyword>
<keyword evidence="3 5" id="KW-1133">Transmembrane helix</keyword>
<dbReference type="AlphaFoldDB" id="A0AAV9Q4N8"/>
<evidence type="ECO:0000313" key="7">
    <source>
        <dbReference type="Proteomes" id="UP001345827"/>
    </source>
</evidence>
<feature type="transmembrane region" description="Helical" evidence="5">
    <location>
        <begin position="73"/>
        <end position="95"/>
    </location>
</feature>
<evidence type="ECO:0008006" key="8">
    <source>
        <dbReference type="Google" id="ProtNLM"/>
    </source>
</evidence>
<keyword evidence="4 5" id="KW-0472">Membrane</keyword>
<dbReference type="InterPro" id="IPR023352">
    <property type="entry name" value="MAPEG-like_dom_sf"/>
</dbReference>
<reference evidence="6 7" key="1">
    <citation type="submission" date="2023-06" db="EMBL/GenBank/DDBJ databases">
        <title>Black Yeasts Isolated from many extreme environments.</title>
        <authorList>
            <person name="Coleine C."/>
            <person name="Stajich J.E."/>
            <person name="Selbmann L."/>
        </authorList>
    </citation>
    <scope>NUCLEOTIDE SEQUENCE [LARGE SCALE GENOMIC DNA]</scope>
    <source>
        <strain evidence="6 7">CCFEE 5887</strain>
    </source>
</reference>
<feature type="transmembrane region" description="Helical" evidence="5">
    <location>
        <begin position="155"/>
        <end position="171"/>
    </location>
</feature>
<dbReference type="Pfam" id="PF01124">
    <property type="entry name" value="MAPEG"/>
    <property type="match status" value="1"/>
</dbReference>
<evidence type="ECO:0000256" key="2">
    <source>
        <dbReference type="ARBA" id="ARBA00022692"/>
    </source>
</evidence>
<sequence length="205" mass="21798">MSKSTISSDPQNKAAENGIANTSGALIAAFAPLYLAGVSLTSYLTSPNGILERTVYTLLDVSIPGGTIPHDRLIPAMSALYVFFTFGATGAFSAAGQAMARPTGLDNSNPRQHLHQLRGLPNRLRSAHYNLLENFSGFALAAGLTQTLAPTNAQLINLLGLHALVKMFVYYPAYLLDVPPPRTLAHVLATSALINVLWRLALGAK</sequence>
<accession>A0AAV9Q4N8</accession>
<organism evidence="6 7">
    <name type="scientific">Vermiconidia calcicola</name>
    <dbReference type="NCBI Taxonomy" id="1690605"/>
    <lineage>
        <taxon>Eukaryota</taxon>
        <taxon>Fungi</taxon>
        <taxon>Dikarya</taxon>
        <taxon>Ascomycota</taxon>
        <taxon>Pezizomycotina</taxon>
        <taxon>Dothideomycetes</taxon>
        <taxon>Dothideomycetidae</taxon>
        <taxon>Mycosphaerellales</taxon>
        <taxon>Extremaceae</taxon>
        <taxon>Vermiconidia</taxon>
    </lineage>
</organism>
<name>A0AAV9Q4N8_9PEZI</name>
<evidence type="ECO:0000256" key="5">
    <source>
        <dbReference type="SAM" id="Phobius"/>
    </source>
</evidence>
<comment type="caution">
    <text evidence="6">The sequence shown here is derived from an EMBL/GenBank/DDBJ whole genome shotgun (WGS) entry which is preliminary data.</text>
</comment>
<dbReference type="PANTHER" id="PTHR35371">
    <property type="entry name" value="INNER MEMBRANE PROTEIN"/>
    <property type="match status" value="1"/>
</dbReference>
<feature type="transmembrane region" description="Helical" evidence="5">
    <location>
        <begin position="21"/>
        <end position="44"/>
    </location>
</feature>
<dbReference type="GO" id="GO:0016020">
    <property type="term" value="C:membrane"/>
    <property type="evidence" value="ECO:0007669"/>
    <property type="project" value="UniProtKB-SubCell"/>
</dbReference>
<protein>
    <recommendedName>
        <fullName evidence="8">MAPEG family protein</fullName>
    </recommendedName>
</protein>
<dbReference type="PANTHER" id="PTHR35371:SF1">
    <property type="entry name" value="BLR7753 PROTEIN"/>
    <property type="match status" value="1"/>
</dbReference>
<comment type="subcellular location">
    <subcellularLocation>
        <location evidence="1">Membrane</location>
    </subcellularLocation>
</comment>
<evidence type="ECO:0000256" key="3">
    <source>
        <dbReference type="ARBA" id="ARBA00022989"/>
    </source>
</evidence>
<feature type="transmembrane region" description="Helical" evidence="5">
    <location>
        <begin position="183"/>
        <end position="202"/>
    </location>
</feature>